<dbReference type="Pfam" id="PF05504">
    <property type="entry name" value="Spore_GerAC"/>
    <property type="match status" value="1"/>
</dbReference>
<keyword evidence="5" id="KW-0472">Membrane</keyword>
<dbReference type="AlphaFoldDB" id="A0ABD5ISW0"/>
<name>A0ABD5ISW0_9BACL</name>
<evidence type="ECO:0000256" key="5">
    <source>
        <dbReference type="ARBA" id="ARBA00023136"/>
    </source>
</evidence>
<evidence type="ECO:0000256" key="1">
    <source>
        <dbReference type="ARBA" id="ARBA00004635"/>
    </source>
</evidence>
<dbReference type="InterPro" id="IPR008844">
    <property type="entry name" value="Spore_GerAC-like"/>
</dbReference>
<keyword evidence="3" id="KW-0309">Germination</keyword>
<evidence type="ECO:0000313" key="10">
    <source>
        <dbReference type="EMBL" id="MED5051390.1"/>
    </source>
</evidence>
<gene>
    <name evidence="10" type="ORF">P9850_05875</name>
</gene>
<comment type="caution">
    <text evidence="10">The sequence shown here is derived from an EMBL/GenBank/DDBJ whole genome shotgun (WGS) entry which is preliminary data.</text>
</comment>
<evidence type="ECO:0000259" key="8">
    <source>
        <dbReference type="Pfam" id="PF05504"/>
    </source>
</evidence>
<comment type="similarity">
    <text evidence="2">Belongs to the GerABKC lipoprotein family.</text>
</comment>
<evidence type="ECO:0000256" key="6">
    <source>
        <dbReference type="ARBA" id="ARBA00023139"/>
    </source>
</evidence>
<dbReference type="InterPro" id="IPR057336">
    <property type="entry name" value="GerAC_N"/>
</dbReference>
<evidence type="ECO:0000256" key="4">
    <source>
        <dbReference type="ARBA" id="ARBA00022729"/>
    </source>
</evidence>
<sequence>MLKRAIPLLLSLTLLTGCWGTKDIDHIVYVHAMGVDYKDHKFIVYVQFINFTGLAKTNAGGGQQRVDTAVGKATGETFNIVTDNIYPSIQQMVSWGQIKGIVFTERALKAKPVKDVLDLIDRYNEIRHTLWVYATKEPLDKLFSTVPLLQASVYFSLLGNPEDIFQQSSFIRPIRLNRFESDLNEPGKTARVPYLGISEKTWEENHQKKPMLTLSGICFMRQHEVQKCFNRSKIMGIRWVEEKISRTPIYIKKGKRVVASVVVLGPKAKIAYKMNKGTPEFTVELKVQGSIIEVLQPLTEKELIDLAQKTIEKEIKDLYELGRKYDIDMLNLSEILYRENPAAWKRITVDKALPLKKDTLKDVKVKLSISTSGERKFTK</sequence>
<feature type="domain" description="Spore germination protein N-terminal" evidence="9">
    <location>
        <begin position="21"/>
        <end position="196"/>
    </location>
</feature>
<keyword evidence="4" id="KW-0732">Signal</keyword>
<evidence type="ECO:0000259" key="9">
    <source>
        <dbReference type="Pfam" id="PF25198"/>
    </source>
</evidence>
<organism evidence="10 11">
    <name type="scientific">Anoxybacteroides rupiense</name>
    <dbReference type="NCBI Taxonomy" id="311460"/>
    <lineage>
        <taxon>Bacteria</taxon>
        <taxon>Bacillati</taxon>
        <taxon>Bacillota</taxon>
        <taxon>Bacilli</taxon>
        <taxon>Bacillales</taxon>
        <taxon>Anoxybacillaceae</taxon>
        <taxon>Anoxybacteroides</taxon>
    </lineage>
</organism>
<protein>
    <submittedName>
        <fullName evidence="10">Ger(X)C family spore germination protein</fullName>
    </submittedName>
</protein>
<dbReference type="PROSITE" id="PS51257">
    <property type="entry name" value="PROKAR_LIPOPROTEIN"/>
    <property type="match status" value="1"/>
</dbReference>
<feature type="domain" description="Spore germination GerAC-like C-terminal" evidence="8">
    <location>
        <begin position="219"/>
        <end position="373"/>
    </location>
</feature>
<evidence type="ECO:0000256" key="3">
    <source>
        <dbReference type="ARBA" id="ARBA00022544"/>
    </source>
</evidence>
<comment type="subcellular location">
    <subcellularLocation>
        <location evidence="1">Membrane</location>
        <topology evidence="1">Lipid-anchor</topology>
    </subcellularLocation>
</comment>
<dbReference type="Pfam" id="PF25198">
    <property type="entry name" value="Spore_GerAC_N"/>
    <property type="match status" value="1"/>
</dbReference>
<dbReference type="Gene3D" id="3.30.300.210">
    <property type="entry name" value="Nutrient germinant receptor protein C, domain 3"/>
    <property type="match status" value="1"/>
</dbReference>
<evidence type="ECO:0000313" key="11">
    <source>
        <dbReference type="Proteomes" id="UP001339962"/>
    </source>
</evidence>
<dbReference type="NCBIfam" id="TIGR02887">
    <property type="entry name" value="spore_ger_x_C"/>
    <property type="match status" value="1"/>
</dbReference>
<reference evidence="10 11" key="1">
    <citation type="submission" date="2023-03" db="EMBL/GenBank/DDBJ databases">
        <title>Bacillus Genome Sequencing.</title>
        <authorList>
            <person name="Dunlap C."/>
        </authorList>
    </citation>
    <scope>NUCLEOTIDE SEQUENCE [LARGE SCALE GENOMIC DNA]</scope>
    <source>
        <strain evidence="10 11">NRS-38</strain>
    </source>
</reference>
<keyword evidence="6" id="KW-0564">Palmitate</keyword>
<keyword evidence="7" id="KW-0449">Lipoprotein</keyword>
<evidence type="ECO:0000256" key="2">
    <source>
        <dbReference type="ARBA" id="ARBA00007886"/>
    </source>
</evidence>
<dbReference type="PANTHER" id="PTHR35789">
    <property type="entry name" value="SPORE GERMINATION PROTEIN B3"/>
    <property type="match status" value="1"/>
</dbReference>
<accession>A0ABD5ISW0</accession>
<dbReference type="InterPro" id="IPR046953">
    <property type="entry name" value="Spore_GerAC-like_C"/>
</dbReference>
<dbReference type="Proteomes" id="UP001339962">
    <property type="component" value="Unassembled WGS sequence"/>
</dbReference>
<proteinExistence type="inferred from homology"/>
<dbReference type="RefSeq" id="WP_240371075.1">
    <property type="nucleotide sequence ID" value="NZ_JAHSSG010000004.1"/>
</dbReference>
<evidence type="ECO:0000256" key="7">
    <source>
        <dbReference type="ARBA" id="ARBA00023288"/>
    </source>
</evidence>
<dbReference type="PANTHER" id="PTHR35789:SF1">
    <property type="entry name" value="SPORE GERMINATION PROTEIN B3"/>
    <property type="match status" value="1"/>
</dbReference>
<dbReference type="InterPro" id="IPR038501">
    <property type="entry name" value="Spore_GerAC_C_sf"/>
</dbReference>
<dbReference type="EMBL" id="JARTLI010000005">
    <property type="protein sequence ID" value="MED5051390.1"/>
    <property type="molecule type" value="Genomic_DNA"/>
</dbReference>
<dbReference type="GO" id="GO:0016020">
    <property type="term" value="C:membrane"/>
    <property type="evidence" value="ECO:0007669"/>
    <property type="project" value="UniProtKB-SubCell"/>
</dbReference>